<dbReference type="InterPro" id="IPR023606">
    <property type="entry name" value="CoA-Trfase_III_dom_1_sf"/>
</dbReference>
<dbReference type="EMBL" id="JALDAX010000018">
    <property type="protein sequence ID" value="MCI3244880.1"/>
    <property type="molecule type" value="Genomic_DNA"/>
</dbReference>
<dbReference type="RefSeq" id="WP_242712640.1">
    <property type="nucleotide sequence ID" value="NZ_JALDAX010000018.1"/>
</dbReference>
<accession>A0ABS9XS35</accession>
<dbReference type="Gene3D" id="3.40.50.10540">
    <property type="entry name" value="Crotonobetainyl-coa:carnitine coa-transferase, domain 1"/>
    <property type="match status" value="1"/>
</dbReference>
<organism evidence="2 3">
    <name type="scientific">Streptomyces spinosisporus</name>
    <dbReference type="NCBI Taxonomy" id="2927582"/>
    <lineage>
        <taxon>Bacteria</taxon>
        <taxon>Bacillati</taxon>
        <taxon>Actinomycetota</taxon>
        <taxon>Actinomycetes</taxon>
        <taxon>Kitasatosporales</taxon>
        <taxon>Streptomycetaceae</taxon>
        <taxon>Streptomyces</taxon>
    </lineage>
</organism>
<dbReference type="PANTHER" id="PTHR48207">
    <property type="entry name" value="SUCCINATE--HYDROXYMETHYLGLUTARATE COA-TRANSFERASE"/>
    <property type="match status" value="1"/>
</dbReference>
<evidence type="ECO:0000313" key="3">
    <source>
        <dbReference type="Proteomes" id="UP001165270"/>
    </source>
</evidence>
<keyword evidence="1 2" id="KW-0808">Transferase</keyword>
<evidence type="ECO:0000256" key="1">
    <source>
        <dbReference type="ARBA" id="ARBA00022679"/>
    </source>
</evidence>
<protein>
    <submittedName>
        <fullName evidence="2">CoA transferase</fullName>
    </submittedName>
</protein>
<sequence length="404" mass="42938">MQKTALQGLRVIDFSRVVAGPYSTMLLGDLGAEVIKVERPGKGDDSRAWGPPSRGEVSTYFLGLNRNKKSIAIDLSTERGAALARELVAGADVVVESFRPGVMQRLGLDYDTLRETNPGLIYCAISAFGQDGPYKDRPGYDLMISALGGLMSITGTPGGEPVKTGVALIDVATGLYAALGVLGALNHRNATGQGQRVDISLLSTELAILINAASQYLIGGSVAEPQGSAHANVAPYQAFPTSDGHVLLGSPNDKLFGVLAEALGHPEWREDPRYATNQARVLHRDELIPMIAEVTAQHPSAHWVDVLSRTGAPVAPINRMDAVFKDPQVQHLDQVAEVEHPLYGSYPVVTSALRMSHTPPVVGDAAPRLGQHTAQILGSDLGLPDEQVAELIADRVVEYRPAAG</sequence>
<evidence type="ECO:0000313" key="2">
    <source>
        <dbReference type="EMBL" id="MCI3244880.1"/>
    </source>
</evidence>
<dbReference type="GO" id="GO:0016740">
    <property type="term" value="F:transferase activity"/>
    <property type="evidence" value="ECO:0007669"/>
    <property type="project" value="UniProtKB-KW"/>
</dbReference>
<comment type="caution">
    <text evidence="2">The sequence shown here is derived from an EMBL/GenBank/DDBJ whole genome shotgun (WGS) entry which is preliminary data.</text>
</comment>
<proteinExistence type="predicted"/>
<dbReference type="InterPro" id="IPR003673">
    <property type="entry name" value="CoA-Trfase_fam_III"/>
</dbReference>
<dbReference type="SUPFAM" id="SSF89796">
    <property type="entry name" value="CoA-transferase family III (CaiB/BaiF)"/>
    <property type="match status" value="1"/>
</dbReference>
<reference evidence="2" key="1">
    <citation type="submission" date="2022-03" db="EMBL/GenBank/DDBJ databases">
        <title>Streptomyces 7R015 and 7R016 isolated from Barleria lupulina in Thailand.</title>
        <authorList>
            <person name="Kanchanasin P."/>
            <person name="Phongsopitanun W."/>
            <person name="Tanasupawat S."/>
        </authorList>
    </citation>
    <scope>NUCLEOTIDE SEQUENCE</scope>
    <source>
        <strain evidence="2">7R016</strain>
    </source>
</reference>
<dbReference type="Pfam" id="PF02515">
    <property type="entry name" value="CoA_transf_3"/>
    <property type="match status" value="1"/>
</dbReference>
<dbReference type="Gene3D" id="3.30.1540.10">
    <property type="entry name" value="formyl-coa transferase, domain 3"/>
    <property type="match status" value="1"/>
</dbReference>
<name>A0ABS9XS35_9ACTN</name>
<dbReference type="InterPro" id="IPR044855">
    <property type="entry name" value="CoA-Trfase_III_dom3_sf"/>
</dbReference>
<dbReference type="InterPro" id="IPR050483">
    <property type="entry name" value="CoA-transferase_III_domain"/>
</dbReference>
<keyword evidence="3" id="KW-1185">Reference proteome</keyword>
<dbReference type="Proteomes" id="UP001165270">
    <property type="component" value="Unassembled WGS sequence"/>
</dbReference>
<dbReference type="PANTHER" id="PTHR48207:SF3">
    <property type="entry name" value="SUCCINATE--HYDROXYMETHYLGLUTARATE COA-TRANSFERASE"/>
    <property type="match status" value="1"/>
</dbReference>
<gene>
    <name evidence="2" type="ORF">MQN93_34740</name>
</gene>